<dbReference type="PRINTS" id="PR00344">
    <property type="entry name" value="BCTRLSENSOR"/>
</dbReference>
<dbReference type="SUPFAM" id="SSF55874">
    <property type="entry name" value="ATPase domain of HSP90 chaperone/DNA topoisomerase II/histidine kinase"/>
    <property type="match status" value="1"/>
</dbReference>
<dbReference type="PANTHER" id="PTHR43711">
    <property type="entry name" value="TWO-COMPONENT HISTIDINE KINASE"/>
    <property type="match status" value="1"/>
</dbReference>
<dbReference type="EC" id="2.7.13.3" evidence="2"/>
<evidence type="ECO:0000256" key="5">
    <source>
        <dbReference type="ARBA" id="ARBA00022777"/>
    </source>
</evidence>
<feature type="domain" description="Histidine kinase" evidence="7">
    <location>
        <begin position="1"/>
        <end position="165"/>
    </location>
</feature>
<accession>E6X8L5</accession>
<dbReference type="CDD" id="cd00075">
    <property type="entry name" value="HATPase"/>
    <property type="match status" value="1"/>
</dbReference>
<keyword evidence="6" id="KW-0902">Two-component regulatory system</keyword>
<dbReference type="Gene3D" id="3.30.565.10">
    <property type="entry name" value="Histidine kinase-like ATPase, C-terminal domain"/>
    <property type="match status" value="1"/>
</dbReference>
<evidence type="ECO:0000256" key="2">
    <source>
        <dbReference type="ARBA" id="ARBA00012438"/>
    </source>
</evidence>
<dbReference type="Pfam" id="PF02518">
    <property type="entry name" value="HATPase_c"/>
    <property type="match status" value="1"/>
</dbReference>
<dbReference type="Proteomes" id="UP000008634">
    <property type="component" value="Chromosome"/>
</dbReference>
<dbReference type="PROSITE" id="PS50109">
    <property type="entry name" value="HIS_KIN"/>
    <property type="match status" value="1"/>
</dbReference>
<dbReference type="HOGENOM" id="CLU_1599759_0_0_10"/>
<reference evidence="8 9" key="1">
    <citation type="journal article" date="2010" name="Stand. Genomic Sci.">
        <title>Complete genome sequence of Cellulophaga algicola type strain (IC166).</title>
        <authorList>
            <person name="Abt B."/>
            <person name="Lu M."/>
            <person name="Misra M."/>
            <person name="Han C."/>
            <person name="Nolan M."/>
            <person name="Lucas S."/>
            <person name="Hammon N."/>
            <person name="Deshpande S."/>
            <person name="Cheng J.F."/>
            <person name="Tapia R."/>
            <person name="Goodwin L."/>
            <person name="Pitluck S."/>
            <person name="Liolios K."/>
            <person name="Pagani I."/>
            <person name="Ivanova N."/>
            <person name="Mavromatis K."/>
            <person name="Ovchinikova G."/>
            <person name="Pati A."/>
            <person name="Chen A."/>
            <person name="Palaniappan K."/>
            <person name="Land M."/>
            <person name="Hauser L."/>
            <person name="Chang Y.J."/>
            <person name="Jeffries C.D."/>
            <person name="Detter J.C."/>
            <person name="Brambilla E."/>
            <person name="Rohde M."/>
            <person name="Tindall B.J."/>
            <person name="Goker M."/>
            <person name="Woyke T."/>
            <person name="Bristow J."/>
            <person name="Eisen J.A."/>
            <person name="Markowitz V."/>
            <person name="Hugenholtz P."/>
            <person name="Kyrpides N.C."/>
            <person name="Klenk H.P."/>
            <person name="Lapidus A."/>
        </authorList>
    </citation>
    <scope>NUCLEOTIDE SEQUENCE [LARGE SCALE GENOMIC DNA]</scope>
    <source>
        <strain evidence="9">DSM 14237 / IC166 / ACAM 630</strain>
    </source>
</reference>
<protein>
    <recommendedName>
        <fullName evidence="2">histidine kinase</fullName>
        <ecNumber evidence="2">2.7.13.3</ecNumber>
    </recommendedName>
</protein>
<gene>
    <name evidence="8" type="ordered locus">Celal_0256</name>
</gene>
<dbReference type="PANTHER" id="PTHR43711:SF26">
    <property type="entry name" value="SENSOR HISTIDINE KINASE RCSC"/>
    <property type="match status" value="1"/>
</dbReference>
<dbReference type="GO" id="GO:0004673">
    <property type="term" value="F:protein histidine kinase activity"/>
    <property type="evidence" value="ECO:0007669"/>
    <property type="project" value="UniProtKB-EC"/>
</dbReference>
<dbReference type="InterPro" id="IPR005467">
    <property type="entry name" value="His_kinase_dom"/>
</dbReference>
<keyword evidence="3" id="KW-0597">Phosphoprotein</keyword>
<dbReference type="FunFam" id="3.30.565.10:FF:000006">
    <property type="entry name" value="Sensor histidine kinase WalK"/>
    <property type="match status" value="1"/>
</dbReference>
<dbReference type="GO" id="GO:0000160">
    <property type="term" value="P:phosphorelay signal transduction system"/>
    <property type="evidence" value="ECO:0007669"/>
    <property type="project" value="UniProtKB-KW"/>
</dbReference>
<dbReference type="InterPro" id="IPR036890">
    <property type="entry name" value="HATPase_C_sf"/>
</dbReference>
<dbReference type="RefSeq" id="WP_013549098.1">
    <property type="nucleotide sequence ID" value="NC_014934.1"/>
</dbReference>
<keyword evidence="9" id="KW-1185">Reference proteome</keyword>
<evidence type="ECO:0000259" key="7">
    <source>
        <dbReference type="PROSITE" id="PS50109"/>
    </source>
</evidence>
<name>E6X8L5_CELAD</name>
<sequence>MSNVNHPEKSIELETIKLSEFIEEWEKSYLTRLEKKNQELRKFIDNKPYIIHADQKLVTRIFDNLMTNAIKFSDKGSKIDLSVKASNGLILISFKDYGPGMTDADKKRAFKMFQKLSAQPTDGESSHGLGLAIIKTLVEKLKGSITIESKLGQGTEFIISLPEERV</sequence>
<dbReference type="InterPro" id="IPR004358">
    <property type="entry name" value="Sig_transdc_His_kin-like_C"/>
</dbReference>
<keyword evidence="4" id="KW-0808">Transferase</keyword>
<evidence type="ECO:0000313" key="8">
    <source>
        <dbReference type="EMBL" id="ADV47602.1"/>
    </source>
</evidence>
<proteinExistence type="predicted"/>
<dbReference type="STRING" id="688270.Celal_0256"/>
<dbReference type="SMART" id="SM00387">
    <property type="entry name" value="HATPase_c"/>
    <property type="match status" value="1"/>
</dbReference>
<dbReference type="OrthoDB" id="9811889at2"/>
<keyword evidence="5 8" id="KW-0418">Kinase</keyword>
<evidence type="ECO:0000256" key="1">
    <source>
        <dbReference type="ARBA" id="ARBA00000085"/>
    </source>
</evidence>
<organism evidence="8 9">
    <name type="scientific">Cellulophaga algicola (strain DSM 14237 / IC166 / ACAM 630)</name>
    <dbReference type="NCBI Taxonomy" id="688270"/>
    <lineage>
        <taxon>Bacteria</taxon>
        <taxon>Pseudomonadati</taxon>
        <taxon>Bacteroidota</taxon>
        <taxon>Flavobacteriia</taxon>
        <taxon>Flavobacteriales</taxon>
        <taxon>Flavobacteriaceae</taxon>
        <taxon>Cellulophaga</taxon>
    </lineage>
</organism>
<evidence type="ECO:0000256" key="6">
    <source>
        <dbReference type="ARBA" id="ARBA00023012"/>
    </source>
</evidence>
<evidence type="ECO:0000313" key="9">
    <source>
        <dbReference type="Proteomes" id="UP000008634"/>
    </source>
</evidence>
<dbReference type="InterPro" id="IPR050736">
    <property type="entry name" value="Sensor_HK_Regulatory"/>
</dbReference>
<evidence type="ECO:0000256" key="4">
    <source>
        <dbReference type="ARBA" id="ARBA00022679"/>
    </source>
</evidence>
<dbReference type="KEGG" id="cao:Celal_0256"/>
<dbReference type="EMBL" id="CP002453">
    <property type="protein sequence ID" value="ADV47602.1"/>
    <property type="molecule type" value="Genomic_DNA"/>
</dbReference>
<comment type="catalytic activity">
    <reaction evidence="1">
        <text>ATP + protein L-histidine = ADP + protein N-phospho-L-histidine.</text>
        <dbReference type="EC" id="2.7.13.3"/>
    </reaction>
</comment>
<dbReference type="AlphaFoldDB" id="E6X8L5"/>
<dbReference type="eggNOG" id="COG2205">
    <property type="taxonomic scope" value="Bacteria"/>
</dbReference>
<dbReference type="InterPro" id="IPR003594">
    <property type="entry name" value="HATPase_dom"/>
</dbReference>
<evidence type="ECO:0000256" key="3">
    <source>
        <dbReference type="ARBA" id="ARBA00022553"/>
    </source>
</evidence>